<keyword evidence="1" id="KW-0547">Nucleotide-binding</keyword>
<dbReference type="PANTHER" id="PTHR42798:SF2">
    <property type="entry name" value="ABC TRANSPORTER ATP-BINDING PROTEIN MG467-RELATED"/>
    <property type="match status" value="1"/>
</dbReference>
<dbReference type="PANTHER" id="PTHR42798">
    <property type="entry name" value="LIPOPROTEIN-RELEASING SYSTEM ATP-BINDING PROTEIN LOLD"/>
    <property type="match status" value="1"/>
</dbReference>
<reference evidence="4" key="1">
    <citation type="submission" date="2018-10" db="EMBL/GenBank/DDBJ databases">
        <authorList>
            <person name="Aoki K."/>
        </authorList>
    </citation>
    <scope>NUCLEOTIDE SEQUENCE</scope>
</reference>
<dbReference type="InterPro" id="IPR003593">
    <property type="entry name" value="AAA+_ATPase"/>
</dbReference>
<dbReference type="GO" id="GO:0005524">
    <property type="term" value="F:ATP binding"/>
    <property type="evidence" value="ECO:0007669"/>
    <property type="project" value="UniProtKB-KW"/>
</dbReference>
<proteinExistence type="predicted"/>
<dbReference type="EMBL" id="UOYO01000015">
    <property type="protein sequence ID" value="VAY86618.1"/>
    <property type="molecule type" value="Genomic_DNA"/>
</dbReference>
<name>A0A3B1E5K8_9ZZZZ</name>
<evidence type="ECO:0000313" key="4">
    <source>
        <dbReference type="EMBL" id="VAY86618.1"/>
    </source>
</evidence>
<sequence>MIKNKNIPLLEVRGISHNFDYPLFDNINLTLERKQSIAIIGVSGSGKSTLLNIFCSLLKPICGEVLYDGQNIFNISTKRLLGIRRKKFGIIFQAHYLFRGFSASENLNITKLLSNNEIDQELLVKLKIDHIMEQGIGELSGGQQQRLSIARVLTKKPNIIFADEPTGNLDKKTALEVMDILFEYTQIFDVGMLIVTHEDDIAYKCDHVYRLNKNELEKLK</sequence>
<keyword evidence="2" id="KW-0067">ATP-binding</keyword>
<evidence type="ECO:0000256" key="1">
    <source>
        <dbReference type="ARBA" id="ARBA00022741"/>
    </source>
</evidence>
<evidence type="ECO:0000256" key="2">
    <source>
        <dbReference type="ARBA" id="ARBA00022840"/>
    </source>
</evidence>
<dbReference type="InterPro" id="IPR017871">
    <property type="entry name" value="ABC_transporter-like_CS"/>
</dbReference>
<dbReference type="InterPro" id="IPR003439">
    <property type="entry name" value="ABC_transporter-like_ATP-bd"/>
</dbReference>
<dbReference type="Gene3D" id="3.40.50.300">
    <property type="entry name" value="P-loop containing nucleotide triphosphate hydrolases"/>
    <property type="match status" value="1"/>
</dbReference>
<dbReference type="GO" id="GO:0016887">
    <property type="term" value="F:ATP hydrolysis activity"/>
    <property type="evidence" value="ECO:0007669"/>
    <property type="project" value="InterPro"/>
</dbReference>
<dbReference type="InterPro" id="IPR027417">
    <property type="entry name" value="P-loop_NTPase"/>
</dbReference>
<dbReference type="AlphaFoldDB" id="A0A3B1E5K8"/>
<dbReference type="SUPFAM" id="SSF52540">
    <property type="entry name" value="P-loop containing nucleoside triphosphate hydrolases"/>
    <property type="match status" value="1"/>
</dbReference>
<dbReference type="SMART" id="SM00382">
    <property type="entry name" value="AAA"/>
    <property type="match status" value="1"/>
</dbReference>
<organism evidence="4">
    <name type="scientific">hydrothermal vent metagenome</name>
    <dbReference type="NCBI Taxonomy" id="652676"/>
    <lineage>
        <taxon>unclassified sequences</taxon>
        <taxon>metagenomes</taxon>
        <taxon>ecological metagenomes</taxon>
    </lineage>
</organism>
<accession>A0A3B1E5K8</accession>
<feature type="domain" description="ABC transporter" evidence="3">
    <location>
        <begin position="2"/>
        <end position="219"/>
    </location>
</feature>
<evidence type="ECO:0000259" key="3">
    <source>
        <dbReference type="PROSITE" id="PS50893"/>
    </source>
</evidence>
<dbReference type="Pfam" id="PF00005">
    <property type="entry name" value="ABC_tran"/>
    <property type="match status" value="1"/>
</dbReference>
<gene>
    <name evidence="4" type="ORF">MNB_ARC-1_12</name>
</gene>
<dbReference type="PROSITE" id="PS00211">
    <property type="entry name" value="ABC_TRANSPORTER_1"/>
    <property type="match status" value="1"/>
</dbReference>
<dbReference type="PROSITE" id="PS50893">
    <property type="entry name" value="ABC_TRANSPORTER_2"/>
    <property type="match status" value="1"/>
</dbReference>
<protein>
    <submittedName>
        <fullName evidence="4">ABC transporter ATP binding protein</fullName>
    </submittedName>
</protein>